<dbReference type="GO" id="GO:0005886">
    <property type="term" value="C:plasma membrane"/>
    <property type="evidence" value="ECO:0007669"/>
    <property type="project" value="UniProtKB-SubCell"/>
</dbReference>
<evidence type="ECO:0000256" key="6">
    <source>
        <dbReference type="ARBA" id="ARBA00022989"/>
    </source>
</evidence>
<feature type="transmembrane region" description="Helical" evidence="9">
    <location>
        <begin position="362"/>
        <end position="384"/>
    </location>
</feature>
<dbReference type="GO" id="GO:0006835">
    <property type="term" value="P:dicarboxylic acid transport"/>
    <property type="evidence" value="ECO:0007669"/>
    <property type="project" value="UniProtKB-ARBA"/>
</dbReference>
<dbReference type="Pfam" id="PF00375">
    <property type="entry name" value="SDF"/>
    <property type="match status" value="1"/>
</dbReference>
<feature type="transmembrane region" description="Helical" evidence="9">
    <location>
        <begin position="339"/>
        <end position="356"/>
    </location>
</feature>
<evidence type="ECO:0000313" key="10">
    <source>
        <dbReference type="EMBL" id="NDL55893.1"/>
    </source>
</evidence>
<evidence type="ECO:0000256" key="4">
    <source>
        <dbReference type="ARBA" id="ARBA00022692"/>
    </source>
</evidence>
<evidence type="ECO:0000256" key="1">
    <source>
        <dbReference type="ARBA" id="ARBA00004651"/>
    </source>
</evidence>
<evidence type="ECO:0000256" key="9">
    <source>
        <dbReference type="SAM" id="Phobius"/>
    </source>
</evidence>
<feature type="transmembrane region" description="Helical" evidence="9">
    <location>
        <begin position="236"/>
        <end position="259"/>
    </location>
</feature>
<comment type="subcellular location">
    <subcellularLocation>
        <location evidence="1">Cell membrane</location>
        <topology evidence="1">Multi-pass membrane protein</topology>
    </subcellularLocation>
</comment>
<dbReference type="FunFam" id="1.10.3860.10:FF:000001">
    <property type="entry name" value="C4-dicarboxylate transport protein"/>
    <property type="match status" value="1"/>
</dbReference>
<accession>A0A7K3LXZ2</accession>
<keyword evidence="6 9" id="KW-1133">Transmembrane helix</keyword>
<feature type="transmembrane region" description="Helical" evidence="9">
    <location>
        <begin position="89"/>
        <end position="111"/>
    </location>
</feature>
<dbReference type="PRINTS" id="PR00173">
    <property type="entry name" value="EDTRNSPORT"/>
</dbReference>
<keyword evidence="5" id="KW-0769">Symport</keyword>
<gene>
    <name evidence="10" type="ORF">F7O44_02285</name>
</gene>
<dbReference type="PANTHER" id="PTHR42865">
    <property type="entry name" value="PROTON/GLUTAMATE-ASPARTATE SYMPORTER"/>
    <property type="match status" value="1"/>
</dbReference>
<evidence type="ECO:0000256" key="8">
    <source>
        <dbReference type="SAM" id="MobiDB-lite"/>
    </source>
</evidence>
<sequence length="438" mass="45266">MTSESPELAEPSLWRRYLDFPLYWKLLIALVAGAVVGLAAGPDAEVLQPLGDLFLNLLMMIVFPLIVATLIVGVSSVSPARLGRIGGKVVAFYLVTSAFAITIGLTLAFIVNPGSGLNMPADGDEAAEAPSIVDTLVNIVPPNPVAAIVEGQVLPIVFLAIVAGLAIGAMRHNPQERIRDLGELLRRVAEGTSEVMFRIIRGVLEYAPVGVFALIAVTLGETGADALSDLAQLTAVVYGGVALQIVIYAIILTLFGIGLRNFFAYARTPMITAFVTRSSNGTLPVSTRAAQNMGVNEGVYGFSLPFGATVNMDGTALYVGASVIFVANVSGVDLSVGEILGVLLVGVLASIGTAGVPGAGLILLSMAITQAGLPFAAVALVAGIDAVLDMVRTMCNVTGDLTATRVVAQTEPGMVDEHAADETVVDPAEEPGAADREG</sequence>
<keyword evidence="4 9" id="KW-0812">Transmembrane</keyword>
<feature type="transmembrane region" description="Helical" evidence="9">
    <location>
        <begin position="152"/>
        <end position="170"/>
    </location>
</feature>
<dbReference type="Gene3D" id="1.10.3860.10">
    <property type="entry name" value="Sodium:dicarboxylate symporter"/>
    <property type="match status" value="1"/>
</dbReference>
<evidence type="ECO:0000256" key="5">
    <source>
        <dbReference type="ARBA" id="ARBA00022847"/>
    </source>
</evidence>
<dbReference type="SUPFAM" id="SSF118215">
    <property type="entry name" value="Proton glutamate symport protein"/>
    <property type="match status" value="1"/>
</dbReference>
<keyword evidence="11" id="KW-1185">Reference proteome</keyword>
<evidence type="ECO:0000256" key="2">
    <source>
        <dbReference type="ARBA" id="ARBA00022448"/>
    </source>
</evidence>
<feature type="transmembrane region" description="Helical" evidence="9">
    <location>
        <begin position="203"/>
        <end position="224"/>
    </location>
</feature>
<keyword evidence="3" id="KW-1003">Cell membrane</keyword>
<reference evidence="10 11" key="1">
    <citation type="submission" date="2019-11" db="EMBL/GenBank/DDBJ databases">
        <authorList>
            <person name="Li X.-J."/>
            <person name="Feng X.-M."/>
        </authorList>
    </citation>
    <scope>NUCLEOTIDE SEQUENCE [LARGE SCALE GENOMIC DNA]</scope>
    <source>
        <strain evidence="10 11">XMNu-373</strain>
    </source>
</reference>
<dbReference type="Proteomes" id="UP000460435">
    <property type="component" value="Unassembled WGS sequence"/>
</dbReference>
<dbReference type="AlphaFoldDB" id="A0A7K3LXZ2"/>
<name>A0A7K3LXZ2_9ACTN</name>
<dbReference type="GO" id="GO:0015293">
    <property type="term" value="F:symporter activity"/>
    <property type="evidence" value="ECO:0007669"/>
    <property type="project" value="UniProtKB-KW"/>
</dbReference>
<dbReference type="PANTHER" id="PTHR42865:SF7">
    <property type="entry name" value="PROTON_GLUTAMATE-ASPARTATE SYMPORTER"/>
    <property type="match status" value="1"/>
</dbReference>
<feature type="transmembrane region" description="Helical" evidence="9">
    <location>
        <begin position="22"/>
        <end position="41"/>
    </location>
</feature>
<organism evidence="10 11">
    <name type="scientific">Phytoactinopolyspora mesophila</name>
    <dbReference type="NCBI Taxonomy" id="2650750"/>
    <lineage>
        <taxon>Bacteria</taxon>
        <taxon>Bacillati</taxon>
        <taxon>Actinomycetota</taxon>
        <taxon>Actinomycetes</taxon>
        <taxon>Jiangellales</taxon>
        <taxon>Jiangellaceae</taxon>
        <taxon>Phytoactinopolyspora</taxon>
    </lineage>
</organism>
<proteinExistence type="predicted"/>
<protein>
    <submittedName>
        <fullName evidence="10">Cation:dicarboxylase symporter family transporter</fullName>
    </submittedName>
</protein>
<dbReference type="InterPro" id="IPR001991">
    <property type="entry name" value="Na-dicarboxylate_symporter"/>
</dbReference>
<feature type="transmembrane region" description="Helical" evidence="9">
    <location>
        <begin position="53"/>
        <end position="77"/>
    </location>
</feature>
<keyword evidence="2" id="KW-0813">Transport</keyword>
<dbReference type="RefSeq" id="WP_162448555.1">
    <property type="nucleotide sequence ID" value="NZ_WLZY01000001.1"/>
</dbReference>
<dbReference type="InterPro" id="IPR036458">
    <property type="entry name" value="Na:dicarbo_symporter_sf"/>
</dbReference>
<evidence type="ECO:0000256" key="3">
    <source>
        <dbReference type="ARBA" id="ARBA00022475"/>
    </source>
</evidence>
<keyword evidence="7 9" id="KW-0472">Membrane</keyword>
<comment type="caution">
    <text evidence="10">The sequence shown here is derived from an EMBL/GenBank/DDBJ whole genome shotgun (WGS) entry which is preliminary data.</text>
</comment>
<evidence type="ECO:0000313" key="11">
    <source>
        <dbReference type="Proteomes" id="UP000460435"/>
    </source>
</evidence>
<feature type="region of interest" description="Disordered" evidence="8">
    <location>
        <begin position="418"/>
        <end position="438"/>
    </location>
</feature>
<evidence type="ECO:0000256" key="7">
    <source>
        <dbReference type="ARBA" id="ARBA00023136"/>
    </source>
</evidence>
<dbReference type="EMBL" id="WLZY01000001">
    <property type="protein sequence ID" value="NDL55893.1"/>
    <property type="molecule type" value="Genomic_DNA"/>
</dbReference>